<evidence type="ECO:0000259" key="8">
    <source>
        <dbReference type="PROSITE" id="PS51007"/>
    </source>
</evidence>
<proteinExistence type="predicted"/>
<dbReference type="InterPro" id="IPR013783">
    <property type="entry name" value="Ig-like_fold"/>
</dbReference>
<protein>
    <submittedName>
        <fullName evidence="9">Cytochrome C oxidase, cbb3-type, subunit III</fullName>
    </submittedName>
</protein>
<evidence type="ECO:0000256" key="5">
    <source>
        <dbReference type="ARBA" id="ARBA00023004"/>
    </source>
</evidence>
<keyword evidence="3 6" id="KW-0479">Metal-binding</keyword>
<dbReference type="KEGG" id="maes:Ga0123461_0964"/>
<evidence type="ECO:0000256" key="1">
    <source>
        <dbReference type="ARBA" id="ARBA00022448"/>
    </source>
</evidence>
<dbReference type="Pfam" id="PF07610">
    <property type="entry name" value="DUF1573"/>
    <property type="match status" value="1"/>
</dbReference>
<dbReference type="GO" id="GO:0020037">
    <property type="term" value="F:heme binding"/>
    <property type="evidence" value="ECO:0007669"/>
    <property type="project" value="InterPro"/>
</dbReference>
<reference evidence="9 10" key="1">
    <citation type="submission" date="2016-12" db="EMBL/GenBank/DDBJ databases">
        <title>Isolation and genomic insights into novel planktonic Zetaproteobacteria from stratified waters of the Chesapeake Bay.</title>
        <authorList>
            <person name="McAllister S.M."/>
            <person name="Kato S."/>
            <person name="Chan C.S."/>
            <person name="Chiu B.K."/>
            <person name="Field E.K."/>
        </authorList>
    </citation>
    <scope>NUCLEOTIDE SEQUENCE [LARGE SCALE GENOMIC DNA]</scope>
    <source>
        <strain evidence="9 10">CP-5</strain>
    </source>
</reference>
<dbReference type="PROSITE" id="PS51257">
    <property type="entry name" value="PROKAR_LIPOPROTEIN"/>
    <property type="match status" value="1"/>
</dbReference>
<sequence length="244" mass="26201">MPVVVRYLMPVLLALMLSSCAEQSRGAVKQEIVEPVAQASTLVFEPADVDLGTLKEGDDVVAYLRVRNSGETIQQIVDVQTSCGCSVAEPEESLLMPGGFTRIRVTIDTFAKQDDIRKWVLLTDADGKTSKAWLTFAVRPNPHMGATQRSIFDGKCAACHFEPAKGKVAGIDIFRAVCAMCHGDNGAGGVAPSLRHIRDRDILTTLIANGTGSQHMPGFAAFAGGPLTEKQVSALSEWLSKLDE</sequence>
<dbReference type="GO" id="GO:0046872">
    <property type="term" value="F:metal ion binding"/>
    <property type="evidence" value="ECO:0007669"/>
    <property type="project" value="UniProtKB-KW"/>
</dbReference>
<feature type="chain" id="PRO_5014843041" evidence="7">
    <location>
        <begin position="22"/>
        <end position="244"/>
    </location>
</feature>
<dbReference type="Gene3D" id="1.10.760.10">
    <property type="entry name" value="Cytochrome c-like domain"/>
    <property type="match status" value="1"/>
</dbReference>
<dbReference type="InterPro" id="IPR051811">
    <property type="entry name" value="Cytochrome_c550/c551-like"/>
</dbReference>
<feature type="signal peptide" evidence="7">
    <location>
        <begin position="1"/>
        <end position="21"/>
    </location>
</feature>
<dbReference type="AlphaFoldDB" id="A0A2K8L345"/>
<dbReference type="PROSITE" id="PS51007">
    <property type="entry name" value="CYTC"/>
    <property type="match status" value="1"/>
</dbReference>
<keyword evidence="5 6" id="KW-0408">Iron</keyword>
<dbReference type="EMBL" id="CP018799">
    <property type="protein sequence ID" value="ATX79384.1"/>
    <property type="molecule type" value="Genomic_DNA"/>
</dbReference>
<dbReference type="InterPro" id="IPR036909">
    <property type="entry name" value="Cyt_c-like_dom_sf"/>
</dbReference>
<feature type="domain" description="Cytochrome c" evidence="8">
    <location>
        <begin position="165"/>
        <end position="243"/>
    </location>
</feature>
<evidence type="ECO:0000313" key="9">
    <source>
        <dbReference type="EMBL" id="ATX79384.1"/>
    </source>
</evidence>
<evidence type="ECO:0000313" key="10">
    <source>
        <dbReference type="Proteomes" id="UP000231701"/>
    </source>
</evidence>
<evidence type="ECO:0000256" key="3">
    <source>
        <dbReference type="ARBA" id="ARBA00022723"/>
    </source>
</evidence>
<keyword evidence="7" id="KW-0732">Signal</keyword>
<dbReference type="InterPro" id="IPR011467">
    <property type="entry name" value="DUF1573"/>
</dbReference>
<organism evidence="9 10">
    <name type="scientific">Mariprofundus aestuarium</name>
    <dbReference type="NCBI Taxonomy" id="1921086"/>
    <lineage>
        <taxon>Bacteria</taxon>
        <taxon>Pseudomonadati</taxon>
        <taxon>Pseudomonadota</taxon>
        <taxon>Candidatius Mariprofundia</taxon>
        <taxon>Mariprofundales</taxon>
        <taxon>Mariprofundaceae</taxon>
        <taxon>Mariprofundus</taxon>
    </lineage>
</organism>
<name>A0A2K8L345_MARES</name>
<keyword evidence="1" id="KW-0813">Transport</keyword>
<evidence type="ECO:0000256" key="2">
    <source>
        <dbReference type="ARBA" id="ARBA00022617"/>
    </source>
</evidence>
<dbReference type="PANTHER" id="PTHR37823">
    <property type="entry name" value="CYTOCHROME C-553-LIKE"/>
    <property type="match status" value="1"/>
</dbReference>
<gene>
    <name evidence="9" type="ORF">Ga0123461_0964</name>
</gene>
<dbReference type="GO" id="GO:0009055">
    <property type="term" value="F:electron transfer activity"/>
    <property type="evidence" value="ECO:0007669"/>
    <property type="project" value="InterPro"/>
</dbReference>
<dbReference type="Pfam" id="PF13442">
    <property type="entry name" value="Cytochrome_CBB3"/>
    <property type="match status" value="1"/>
</dbReference>
<dbReference type="OrthoDB" id="5292629at2"/>
<dbReference type="PANTHER" id="PTHR37823:SF4">
    <property type="entry name" value="MENAQUINOL-CYTOCHROME C REDUCTASE CYTOCHROME B_C SUBUNIT"/>
    <property type="match status" value="1"/>
</dbReference>
<dbReference type="Gene3D" id="2.60.40.10">
    <property type="entry name" value="Immunoglobulins"/>
    <property type="match status" value="1"/>
</dbReference>
<dbReference type="SUPFAM" id="SSF46626">
    <property type="entry name" value="Cytochrome c"/>
    <property type="match status" value="1"/>
</dbReference>
<evidence type="ECO:0000256" key="6">
    <source>
        <dbReference type="PROSITE-ProRule" id="PRU00433"/>
    </source>
</evidence>
<keyword evidence="10" id="KW-1185">Reference proteome</keyword>
<dbReference type="RefSeq" id="WP_100277283.1">
    <property type="nucleotide sequence ID" value="NZ_CP018799.1"/>
</dbReference>
<evidence type="ECO:0000256" key="4">
    <source>
        <dbReference type="ARBA" id="ARBA00022982"/>
    </source>
</evidence>
<keyword evidence="4" id="KW-0249">Electron transport</keyword>
<evidence type="ECO:0000256" key="7">
    <source>
        <dbReference type="SAM" id="SignalP"/>
    </source>
</evidence>
<dbReference type="InterPro" id="IPR009056">
    <property type="entry name" value="Cyt_c-like_dom"/>
</dbReference>
<accession>A0A2K8L345</accession>
<keyword evidence="2 6" id="KW-0349">Heme</keyword>
<dbReference type="Proteomes" id="UP000231701">
    <property type="component" value="Chromosome"/>
</dbReference>